<evidence type="ECO:0000256" key="2">
    <source>
        <dbReference type="ARBA" id="ARBA00021428"/>
    </source>
</evidence>
<evidence type="ECO:0000256" key="6">
    <source>
        <dbReference type="NCBIfam" id="TIGR03399"/>
    </source>
</evidence>
<dbReference type="EC" id="6.5.1.4" evidence="5 6"/>
<dbReference type="InterPro" id="IPR013792">
    <property type="entry name" value="RNA3'P_cycl/enolpyr_Trfase_a/b"/>
</dbReference>
<dbReference type="CDD" id="cd00874">
    <property type="entry name" value="RNA_Cyclase_Class_II"/>
    <property type="match status" value="1"/>
</dbReference>
<keyword evidence="10" id="KW-1185">Reference proteome</keyword>
<dbReference type="eggNOG" id="arCOG04125">
    <property type="taxonomic scope" value="Archaea"/>
</dbReference>
<keyword evidence="4 5" id="KW-0547">Nucleotide-binding</keyword>
<dbReference type="InterPro" id="IPR013791">
    <property type="entry name" value="RNA3'-term_phos_cycl_insert"/>
</dbReference>
<dbReference type="SUPFAM" id="SSF55205">
    <property type="entry name" value="EPT/RTPC-like"/>
    <property type="match status" value="1"/>
</dbReference>
<dbReference type="PANTHER" id="PTHR11096:SF0">
    <property type="entry name" value="RNA 3'-TERMINAL PHOSPHATE CYCLASE"/>
    <property type="match status" value="1"/>
</dbReference>
<proteinExistence type="inferred from homology"/>
<dbReference type="PANTHER" id="PTHR11096">
    <property type="entry name" value="RNA 3' TERMINAL PHOSPHATE CYCLASE"/>
    <property type="match status" value="1"/>
</dbReference>
<dbReference type="KEGG" id="mae:Maeo_1458"/>
<evidence type="ECO:0000313" key="9">
    <source>
        <dbReference type="EMBL" id="ABR57034.1"/>
    </source>
</evidence>
<dbReference type="Gene3D" id="3.65.10.20">
    <property type="entry name" value="RNA 3'-terminal phosphate cyclase domain"/>
    <property type="match status" value="1"/>
</dbReference>
<feature type="binding site" evidence="5">
    <location>
        <begin position="282"/>
        <end position="286"/>
    </location>
    <ligand>
        <name>ATP</name>
        <dbReference type="ChEBI" id="CHEBI:30616"/>
    </ligand>
</feature>
<dbReference type="Proteomes" id="UP000001106">
    <property type="component" value="Chromosome"/>
</dbReference>
<evidence type="ECO:0000256" key="1">
    <source>
        <dbReference type="ARBA" id="ARBA00009206"/>
    </source>
</evidence>
<dbReference type="InterPro" id="IPR037136">
    <property type="entry name" value="RNA3'_phos_cyclase_dom_sf"/>
</dbReference>
<dbReference type="NCBIfam" id="TIGR03399">
    <property type="entry name" value="RNA_3prim_cycl"/>
    <property type="match status" value="1"/>
</dbReference>
<comment type="subcellular location">
    <subcellularLocation>
        <location evidence="5">Cytoplasm</location>
    </subcellularLocation>
</comment>
<comment type="similarity">
    <text evidence="1 5">Belongs to the RNA 3'-terminal cyclase family. Type 1 subfamily.</text>
</comment>
<gene>
    <name evidence="5" type="primary">rtcA</name>
    <name evidence="9" type="ordered locus">Maeo_1458</name>
</gene>
<dbReference type="HAMAP" id="MF_00200">
    <property type="entry name" value="RTC"/>
    <property type="match status" value="1"/>
</dbReference>
<dbReference type="SUPFAM" id="SSF52913">
    <property type="entry name" value="RNA 3'-terminal phosphate cyclase, RPTC, insert domain"/>
    <property type="match status" value="1"/>
</dbReference>
<dbReference type="OrthoDB" id="7994at2157"/>
<comment type="catalytic activity">
    <reaction evidence="5">
        <text>a 3'-end 3'-phospho-ribonucleotide-RNA + ATP = a 3'-end 2',3'-cyclophospho-ribonucleotide-RNA + AMP + diphosphate</text>
        <dbReference type="Rhea" id="RHEA:23976"/>
        <dbReference type="Rhea" id="RHEA-COMP:10463"/>
        <dbReference type="Rhea" id="RHEA-COMP:10464"/>
        <dbReference type="ChEBI" id="CHEBI:30616"/>
        <dbReference type="ChEBI" id="CHEBI:33019"/>
        <dbReference type="ChEBI" id="CHEBI:83062"/>
        <dbReference type="ChEBI" id="CHEBI:83064"/>
        <dbReference type="ChEBI" id="CHEBI:456215"/>
        <dbReference type="EC" id="6.5.1.4"/>
    </reaction>
</comment>
<feature type="domain" description="RNA 3'-terminal phosphate cyclase" evidence="7">
    <location>
        <begin position="10"/>
        <end position="324"/>
    </location>
</feature>
<dbReference type="InterPro" id="IPR020719">
    <property type="entry name" value="RNA3'_term_phos_cycl-like_CS"/>
</dbReference>
<feature type="binding site" evidence="5">
    <location>
        <position position="102"/>
    </location>
    <ligand>
        <name>ATP</name>
        <dbReference type="ChEBI" id="CHEBI:30616"/>
    </ligand>
</feature>
<dbReference type="RefSeq" id="WP_011974166.1">
    <property type="nucleotide sequence ID" value="NC_009635.1"/>
</dbReference>
<organism evidence="9 10">
    <name type="scientific">Methanococcus aeolicus (strain ATCC BAA-1280 / DSM 17508 / OCM 812 / Nankai-3)</name>
    <dbReference type="NCBI Taxonomy" id="419665"/>
    <lineage>
        <taxon>Archaea</taxon>
        <taxon>Methanobacteriati</taxon>
        <taxon>Methanobacteriota</taxon>
        <taxon>Methanomada group</taxon>
        <taxon>Methanococci</taxon>
        <taxon>Methanococcales</taxon>
        <taxon>Methanococcaceae</taxon>
        <taxon>Methanococcus</taxon>
    </lineage>
</organism>
<dbReference type="PIRSF" id="PIRSF005378">
    <property type="entry name" value="RNA3'_term_phos_cycl_euk"/>
    <property type="match status" value="1"/>
</dbReference>
<evidence type="ECO:0000313" key="10">
    <source>
        <dbReference type="Proteomes" id="UP000001106"/>
    </source>
</evidence>
<name>A6UX12_META3</name>
<dbReference type="InterPro" id="IPR023797">
    <property type="entry name" value="RNA3'_phos_cyclase_dom"/>
</dbReference>
<dbReference type="EMBL" id="CP000743">
    <property type="protein sequence ID" value="ABR57034.1"/>
    <property type="molecule type" value="Genomic_DNA"/>
</dbReference>
<keyword evidence="5" id="KW-0963">Cytoplasm</keyword>
<reference evidence="9" key="1">
    <citation type="submission" date="2007-06" db="EMBL/GenBank/DDBJ databases">
        <title>Complete sequence of Methanococcus aeolicus Nankai-3.</title>
        <authorList>
            <consortium name="US DOE Joint Genome Institute"/>
            <person name="Copeland A."/>
            <person name="Lucas S."/>
            <person name="Lapidus A."/>
            <person name="Barry K."/>
            <person name="Glavina del Rio T."/>
            <person name="Dalin E."/>
            <person name="Tice H."/>
            <person name="Pitluck S."/>
            <person name="Chain P."/>
            <person name="Malfatti S."/>
            <person name="Shin M."/>
            <person name="Vergez L."/>
            <person name="Schmutz J."/>
            <person name="Larimer F."/>
            <person name="Land M."/>
            <person name="Hauser L."/>
            <person name="Kyrpides N."/>
            <person name="Lykidis A."/>
            <person name="Sieprawska-Lupa M."/>
            <person name="Whitman W.B."/>
            <person name="Richardson P."/>
        </authorList>
    </citation>
    <scope>NUCLEOTIDE SEQUENCE [LARGE SCALE GENOMIC DNA]</scope>
    <source>
        <strain evidence="9">Nankai-3</strain>
    </source>
</reference>
<protein>
    <recommendedName>
        <fullName evidence="2 5">RNA 3'-terminal phosphate cyclase</fullName>
        <shortName evidence="5">RNA cyclase</shortName>
        <shortName evidence="5">RNA-3'-phosphate cyclase</shortName>
        <ecNumber evidence="5 6">6.5.1.4</ecNumber>
    </recommendedName>
</protein>
<dbReference type="InterPro" id="IPR017770">
    <property type="entry name" value="RNA3'_term_phos_cyc_type_1"/>
</dbReference>
<dbReference type="HOGENOM" id="CLU_027882_0_0_2"/>
<feature type="active site" description="Tele-AMP-histidine intermediate" evidence="5">
    <location>
        <position position="306"/>
    </location>
</feature>
<dbReference type="AlphaFoldDB" id="A6UX12"/>
<dbReference type="InterPro" id="IPR000228">
    <property type="entry name" value="RNA3'_term_phos_cyc"/>
</dbReference>
<dbReference type="STRING" id="419665.Maeo_1458"/>
<feature type="domain" description="RNA 3'-terminal phosphate cyclase insert" evidence="8">
    <location>
        <begin position="191"/>
        <end position="273"/>
    </location>
</feature>
<dbReference type="InterPro" id="IPR036553">
    <property type="entry name" value="RPTC_insert"/>
</dbReference>
<evidence type="ECO:0000259" key="8">
    <source>
        <dbReference type="Pfam" id="PF05189"/>
    </source>
</evidence>
<keyword evidence="5" id="KW-0067">ATP-binding</keyword>
<evidence type="ECO:0000256" key="3">
    <source>
        <dbReference type="ARBA" id="ARBA00022598"/>
    </source>
</evidence>
<dbReference type="GO" id="GO:0003963">
    <property type="term" value="F:RNA-3'-phosphate cyclase activity"/>
    <property type="evidence" value="ECO:0007669"/>
    <property type="project" value="UniProtKB-UniRule"/>
</dbReference>
<accession>A6UX12</accession>
<sequence>MEIITIDGSYGEGGGQIIRTAVSLSAITQKPIKIINIRKNRKNKGLSHQHIACVNAIKKLCNAKVEGLFKGSETMEFYPNKLSPKDFTMDIGTAGSISLVIQSILPVGLFIDKDVTINIKGGTNVKNSPTIDYIKYITMDILNKMGYDGQVEIIKRGFYPEGGGEVKLHIKHSKLNKIIDLVELNKNNNVVEGIIFNQNLDAQISKRIRSSATNLIMKHGFIPNIKIENIKGSSSGVGIFLKYGSLGSSMLGEKGLRAEIVGASAVENLLKEINSGMALDKYMGDQIIPFLPFYGGSVGVSKITDHTLSNIFVVEKLLNVKFNVEKYKNNNCNGFLITC</sequence>
<evidence type="ECO:0000259" key="7">
    <source>
        <dbReference type="Pfam" id="PF01137"/>
    </source>
</evidence>
<dbReference type="Pfam" id="PF05189">
    <property type="entry name" value="RTC_insert"/>
    <property type="match status" value="1"/>
</dbReference>
<dbReference type="Gene3D" id="3.30.360.20">
    <property type="entry name" value="RNA 3'-terminal phosphate cyclase, insert domain"/>
    <property type="match status" value="1"/>
</dbReference>
<keyword evidence="3 5" id="KW-0436">Ligase</keyword>
<evidence type="ECO:0000256" key="4">
    <source>
        <dbReference type="ARBA" id="ARBA00022741"/>
    </source>
</evidence>
<dbReference type="GO" id="GO:0006396">
    <property type="term" value="P:RNA processing"/>
    <property type="evidence" value="ECO:0007669"/>
    <property type="project" value="UniProtKB-UniRule"/>
</dbReference>
<dbReference type="PROSITE" id="PS01287">
    <property type="entry name" value="RTC"/>
    <property type="match status" value="1"/>
</dbReference>
<dbReference type="Pfam" id="PF01137">
    <property type="entry name" value="RTC"/>
    <property type="match status" value="1"/>
</dbReference>
<comment type="function">
    <text evidence="5">Catalyzes the conversion of 3'-phosphate to a 2',3'-cyclic phosphodiester at the end of RNA. The mechanism of action of the enzyme occurs in 3 steps: (A) adenylation of the enzyme by ATP; (B) transfer of adenylate to an RNA-N3'P to produce RNA-N3'PP5'A; (C) and attack of the adjacent 2'-hydroxyl on the 3'-phosphorus in the diester linkage to produce the cyclic end product. The biological role of this enzyme is unknown but it is likely to function in some aspects of cellular RNA processing.</text>
</comment>
<evidence type="ECO:0000256" key="5">
    <source>
        <dbReference type="HAMAP-Rule" id="MF_00200"/>
    </source>
</evidence>
<dbReference type="GO" id="GO:0005524">
    <property type="term" value="F:ATP binding"/>
    <property type="evidence" value="ECO:0007669"/>
    <property type="project" value="UniProtKB-KW"/>
</dbReference>
<dbReference type="GeneID" id="5327191"/>
<dbReference type="GO" id="GO:0005737">
    <property type="term" value="C:cytoplasm"/>
    <property type="evidence" value="ECO:0007669"/>
    <property type="project" value="UniProtKB-SubCell"/>
</dbReference>